<dbReference type="Proteomes" id="UP000195141">
    <property type="component" value="Chromosome"/>
</dbReference>
<dbReference type="OrthoDB" id="2190362at2"/>
<dbReference type="Pfam" id="PF22652">
    <property type="entry name" value="DUF7006"/>
    <property type="match status" value="1"/>
</dbReference>
<proteinExistence type="predicted"/>
<dbReference type="InterPro" id="IPR054275">
    <property type="entry name" value="DUF7006"/>
</dbReference>
<evidence type="ECO:0000313" key="3">
    <source>
        <dbReference type="Proteomes" id="UP000195141"/>
    </source>
</evidence>
<gene>
    <name evidence="2" type="ORF">A5888_001040</name>
    <name evidence="1" type="ORF">A5888_001050</name>
</gene>
<dbReference type="RefSeq" id="WP_086348133.1">
    <property type="nucleotide sequence ID" value="NZ_CP147247.1"/>
</dbReference>
<keyword evidence="3" id="KW-1185">Reference proteome</keyword>
<name>A0A242KDI6_9ENTE</name>
<dbReference type="EMBL" id="CP147247">
    <property type="protein sequence ID" value="WYJ89320.1"/>
    <property type="molecule type" value="Genomic_DNA"/>
</dbReference>
<protein>
    <submittedName>
        <fullName evidence="1">Uncharacterized protein</fullName>
    </submittedName>
</protein>
<evidence type="ECO:0000313" key="2">
    <source>
        <dbReference type="EMBL" id="WYJ89320.1"/>
    </source>
</evidence>
<organism evidence="1">
    <name type="scientific">Candidatus Enterococcus clewellii</name>
    <dbReference type="NCBI Taxonomy" id="1834193"/>
    <lineage>
        <taxon>Bacteria</taxon>
        <taxon>Bacillati</taxon>
        <taxon>Bacillota</taxon>
        <taxon>Bacilli</taxon>
        <taxon>Lactobacillales</taxon>
        <taxon>Enterococcaceae</taxon>
        <taxon>Enterococcus</taxon>
    </lineage>
</organism>
<accession>A0A242KDI6</accession>
<sequence length="111" mass="13245">MAFSWELELTNIYAGEIDHTLRKYYEKLQEQAIELVEKINADNFSKSLSILQGIDEKCQLLFFFLEHTEDLWFETSVEVIDCIEGEYKRSYLEKLPFPTEYGKNSLLYMIR</sequence>
<dbReference type="AlphaFoldDB" id="A0A242KDI6"/>
<reference evidence="2" key="3">
    <citation type="submission" date="2024-03" db="EMBL/GenBank/DDBJ databases">
        <title>The Genome Sequence of Enterococcus sp. DIV0242b.</title>
        <authorList>
            <consortium name="The Broad Institute Genomics Platform"/>
            <consortium name="The Broad Institute Microbial Omics Core"/>
            <consortium name="The Broad Institute Genomic Center for Infectious Diseases"/>
            <person name="Earl A."/>
            <person name="Manson A."/>
            <person name="Gilmore M."/>
            <person name="Schwartman J."/>
            <person name="Shea T."/>
            <person name="Abouelleil A."/>
            <person name="Cao P."/>
            <person name="Chapman S."/>
            <person name="Cusick C."/>
            <person name="Young S."/>
            <person name="Neafsey D."/>
            <person name="Nusbaum C."/>
            <person name="Birren B."/>
        </authorList>
    </citation>
    <scope>NUCLEOTIDE SEQUENCE</scope>
    <source>
        <strain evidence="2">9E7_DIV0242</strain>
    </source>
</reference>
<reference evidence="1" key="1">
    <citation type="submission" date="2017-05" db="EMBL/GenBank/DDBJ databases">
        <title>The Genome Sequence of Enterococcus sp. 9E7_DIV0242.</title>
        <authorList>
            <consortium name="The Broad Institute Genomics Platform"/>
            <consortium name="The Broad Institute Genomic Center for Infectious Diseases"/>
            <person name="Earl A."/>
            <person name="Manson A."/>
            <person name="Schwartman J."/>
            <person name="Gilmore M."/>
            <person name="Abouelleil A."/>
            <person name="Cao P."/>
            <person name="Chapman S."/>
            <person name="Cusick C."/>
            <person name="Shea T."/>
            <person name="Young S."/>
            <person name="Neafsey D."/>
            <person name="Nusbaum C."/>
            <person name="Birren B."/>
        </authorList>
    </citation>
    <scope>NUCLEOTIDE SEQUENCE [LARGE SCALE GENOMIC DNA]</scope>
    <source>
        <strain evidence="1">9E7_DIV0242</strain>
    </source>
</reference>
<reference evidence="2" key="2">
    <citation type="submission" date="2017-05" db="EMBL/GenBank/DDBJ databases">
        <authorList>
            <consortium name="The Broad Institute Genomics Platform"/>
            <consortium name="The Broad Institute Genomic Center for Infectious Diseases"/>
            <person name="Earl A."/>
            <person name="Manson A."/>
            <person name="Schwartman J."/>
            <person name="Gilmore M."/>
            <person name="Abouelleil A."/>
            <person name="Cao P."/>
            <person name="Chapman S."/>
            <person name="Cusick C."/>
            <person name="Shea T."/>
            <person name="Young S."/>
            <person name="Neafsey D."/>
            <person name="Nusbaum C."/>
            <person name="Birren B."/>
        </authorList>
    </citation>
    <scope>NUCLEOTIDE SEQUENCE</scope>
    <source>
        <strain evidence="2">9E7_DIV0242</strain>
    </source>
</reference>
<dbReference type="EMBL" id="NGMM01000001">
    <property type="protein sequence ID" value="OTP19235.1"/>
    <property type="molecule type" value="Genomic_DNA"/>
</dbReference>
<evidence type="ECO:0000313" key="1">
    <source>
        <dbReference type="EMBL" id="OTP19235.1"/>
    </source>
</evidence>